<feature type="signal peptide" evidence="1">
    <location>
        <begin position="1"/>
        <end position="22"/>
    </location>
</feature>
<gene>
    <name evidence="2" type="ORF">NSO95_05315</name>
</gene>
<comment type="caution">
    <text evidence="2">The sequence shown here is derived from an EMBL/GenBank/DDBJ whole genome shotgun (WGS) entry which is preliminary data.</text>
</comment>
<keyword evidence="3" id="KW-1185">Reference proteome</keyword>
<name>A0ABT1XRQ6_9SPHN</name>
<feature type="chain" id="PRO_5045208729" description="Lipoprotein" evidence="1">
    <location>
        <begin position="23"/>
        <end position="138"/>
    </location>
</feature>
<proteinExistence type="predicted"/>
<evidence type="ECO:0000313" key="3">
    <source>
        <dbReference type="Proteomes" id="UP001206067"/>
    </source>
</evidence>
<dbReference type="PROSITE" id="PS51257">
    <property type="entry name" value="PROKAR_LIPOPROTEIN"/>
    <property type="match status" value="1"/>
</dbReference>
<reference evidence="2 3" key="1">
    <citation type="submission" date="2022-08" db="EMBL/GenBank/DDBJ databases">
        <title>Polyphasic taxonomy analysis of Qipengyuania sp.RS5-5.</title>
        <authorList>
            <person name="Xamxidin M."/>
            <person name="Wu M."/>
        </authorList>
    </citation>
    <scope>NUCLEOTIDE SEQUENCE [LARGE SCALE GENOMIC DNA]</scope>
    <source>
        <strain evidence="2 3">RS5-5</strain>
    </source>
</reference>
<dbReference type="RefSeq" id="WP_257595124.1">
    <property type="nucleotide sequence ID" value="NZ_JANKHH010000003.1"/>
</dbReference>
<dbReference type="EMBL" id="JANKHH010000003">
    <property type="protein sequence ID" value="MCR2833355.1"/>
    <property type="molecule type" value="Genomic_DNA"/>
</dbReference>
<accession>A0ABT1XRQ6</accession>
<organism evidence="2 3">
    <name type="scientific">Parerythrobacter lacustris</name>
    <dbReference type="NCBI Taxonomy" id="2969984"/>
    <lineage>
        <taxon>Bacteria</taxon>
        <taxon>Pseudomonadati</taxon>
        <taxon>Pseudomonadota</taxon>
        <taxon>Alphaproteobacteria</taxon>
        <taxon>Sphingomonadales</taxon>
        <taxon>Erythrobacteraceae</taxon>
        <taxon>Parerythrobacter</taxon>
    </lineage>
</organism>
<sequence length="138" mass="14611">MRLGHLAALLMLPLLTACPALPGPRIVAPVVATFDPACIKPSLEGVAGVDWVIDTPSDGVLVRWQYGSGEPPISKPPTGPWASLNWQREPGGQIAHSIPNHRYLSEADYAASEVLMHRAVEALGRECGLPPTAAYSPG</sequence>
<evidence type="ECO:0008006" key="4">
    <source>
        <dbReference type="Google" id="ProtNLM"/>
    </source>
</evidence>
<evidence type="ECO:0000313" key="2">
    <source>
        <dbReference type="EMBL" id="MCR2833355.1"/>
    </source>
</evidence>
<protein>
    <recommendedName>
        <fullName evidence="4">Lipoprotein</fullName>
    </recommendedName>
</protein>
<dbReference type="Proteomes" id="UP001206067">
    <property type="component" value="Unassembled WGS sequence"/>
</dbReference>
<evidence type="ECO:0000256" key="1">
    <source>
        <dbReference type="SAM" id="SignalP"/>
    </source>
</evidence>
<keyword evidence="1" id="KW-0732">Signal</keyword>